<reference evidence="2" key="1">
    <citation type="journal article" date="2012" name="Nature">
        <title>The tomato genome sequence provides insights into fleshy fruit evolution.</title>
        <authorList>
            <consortium name="Tomato Genome Consortium"/>
        </authorList>
    </citation>
    <scope>NUCLEOTIDE SEQUENCE [LARGE SCALE GENOMIC DNA]</scope>
    <source>
        <strain evidence="2">cv. Heinz 1706</strain>
    </source>
</reference>
<dbReference type="GO" id="GO:0005634">
    <property type="term" value="C:nucleus"/>
    <property type="evidence" value="ECO:0000318"/>
    <property type="project" value="GO_Central"/>
</dbReference>
<dbReference type="GO" id="GO:0003723">
    <property type="term" value="F:RNA binding"/>
    <property type="evidence" value="ECO:0000318"/>
    <property type="project" value="GO_Central"/>
</dbReference>
<dbReference type="GO" id="GO:0004525">
    <property type="term" value="F:ribonuclease III activity"/>
    <property type="evidence" value="ECO:0000318"/>
    <property type="project" value="GO_Central"/>
</dbReference>
<accession>K4AU77</accession>
<dbReference type="STRING" id="4081.K4AU77"/>
<dbReference type="PaxDb" id="4081-Solyc01g014400.1.1"/>
<dbReference type="GO" id="GO:0005737">
    <property type="term" value="C:cytoplasm"/>
    <property type="evidence" value="ECO:0000318"/>
    <property type="project" value="GO_Central"/>
</dbReference>
<dbReference type="GO" id="GO:0030422">
    <property type="term" value="P:siRNA processing"/>
    <property type="evidence" value="ECO:0000318"/>
    <property type="project" value="GO_Central"/>
</dbReference>
<protein>
    <submittedName>
        <fullName evidence="2">Uncharacterized protein</fullName>
    </submittedName>
</protein>
<evidence type="ECO:0000313" key="2">
    <source>
        <dbReference type="EnsemblPlants" id="Solyc01g014400.1.1"/>
    </source>
</evidence>
<dbReference type="EnsemblPlants" id="Solyc01g014400.1.1">
    <property type="protein sequence ID" value="Solyc01g014400.1.1"/>
    <property type="gene ID" value="Solyc01g014400.1"/>
</dbReference>
<dbReference type="AlphaFoldDB" id="K4AU77"/>
<dbReference type="InParanoid" id="K4AU77"/>
<dbReference type="HOGENOM" id="CLU_099244_0_0_1"/>
<organism evidence="2">
    <name type="scientific">Solanum lycopersicum</name>
    <name type="common">Tomato</name>
    <name type="synonym">Lycopersicon esculentum</name>
    <dbReference type="NCBI Taxonomy" id="4081"/>
    <lineage>
        <taxon>Eukaryota</taxon>
        <taxon>Viridiplantae</taxon>
        <taxon>Streptophyta</taxon>
        <taxon>Embryophyta</taxon>
        <taxon>Tracheophyta</taxon>
        <taxon>Spermatophyta</taxon>
        <taxon>Magnoliopsida</taxon>
        <taxon>eudicotyledons</taxon>
        <taxon>Gunneridae</taxon>
        <taxon>Pentapetalae</taxon>
        <taxon>asterids</taxon>
        <taxon>lamiids</taxon>
        <taxon>Solanales</taxon>
        <taxon>Solanaceae</taxon>
        <taxon>Solanoideae</taxon>
        <taxon>Solaneae</taxon>
        <taxon>Solanum</taxon>
        <taxon>Solanum subgen. Lycopersicon</taxon>
    </lineage>
</organism>
<dbReference type="PANTHER" id="PTHR14950">
    <property type="entry name" value="DICER-RELATED"/>
    <property type="match status" value="1"/>
</dbReference>
<reference evidence="2" key="2">
    <citation type="submission" date="2015-06" db="UniProtKB">
        <authorList>
            <consortium name="EnsemblPlants"/>
        </authorList>
    </citation>
    <scope>IDENTIFICATION</scope>
    <source>
        <strain evidence="2">cv. Heinz 1706</strain>
    </source>
</reference>
<sequence>MELICRKVSKYQTLTSSSESTKSMCNPIQFRNGKVATSLHELRYAISIQSFKTYENYHEGLLNIKKNKIIFNVALFKLGCARKILRFIRNEPFYLKVSTSSRTGNVAALSFMKWNGMDIDFIYAPILRHLIMNAKNLVNVRYLEITATLQVSRPFASLNEHILHASPDLQRKICYIVENFEKFDIVSTFGWESATTYPIVVGDVVGPLFVRSLLILALKKILNTFLNIRPLLVCASPSFGEINTT</sequence>
<keyword evidence="1" id="KW-0378">Hydrolase</keyword>
<evidence type="ECO:0000313" key="3">
    <source>
        <dbReference type="Proteomes" id="UP000004994"/>
    </source>
</evidence>
<proteinExistence type="predicted"/>
<evidence type="ECO:0000256" key="1">
    <source>
        <dbReference type="ARBA" id="ARBA00022801"/>
    </source>
</evidence>
<dbReference type="Gramene" id="Solyc01g014400.1.1">
    <property type="protein sequence ID" value="Solyc01g014400.1.1"/>
    <property type="gene ID" value="Solyc01g014400.1"/>
</dbReference>
<keyword evidence="3" id="KW-1185">Reference proteome</keyword>
<dbReference type="Proteomes" id="UP000004994">
    <property type="component" value="Chromosome 1"/>
</dbReference>
<dbReference type="PANTHER" id="PTHR14950:SF70">
    <property type="entry name" value="ENDORIBONUCLEASE DICER HOMOLOG 2"/>
    <property type="match status" value="1"/>
</dbReference>
<dbReference type="PhylomeDB" id="K4AU77"/>
<dbReference type="eggNOG" id="KOG0701">
    <property type="taxonomic scope" value="Eukaryota"/>
</dbReference>
<name>K4AU77_SOLLC</name>